<dbReference type="EC" id="2.7.11.1" evidence="1"/>
<keyword evidence="5 12" id="KW-0418">Kinase</keyword>
<comment type="catalytic activity">
    <reaction evidence="7">
        <text>L-threonyl-[protein] + ATP = O-phospho-L-threonyl-[protein] + ADP + H(+)</text>
        <dbReference type="Rhea" id="RHEA:46608"/>
        <dbReference type="Rhea" id="RHEA-COMP:11060"/>
        <dbReference type="Rhea" id="RHEA-COMP:11605"/>
        <dbReference type="ChEBI" id="CHEBI:15378"/>
        <dbReference type="ChEBI" id="CHEBI:30013"/>
        <dbReference type="ChEBI" id="CHEBI:30616"/>
        <dbReference type="ChEBI" id="CHEBI:61977"/>
        <dbReference type="ChEBI" id="CHEBI:456216"/>
        <dbReference type="EC" id="2.7.11.1"/>
    </reaction>
</comment>
<sequence length="515" mass="59127">MLPEITPGTAIGDRYQIQKVIGQGSFGRTYLASDTQRFGDACVLKEFVPSSKAEYTIQKARQLFEREAKVLYQIDHPQIPKFLAWFAANERLFLVQEYINGKTYSQILSERQQQGQLFSEAEVTQWLKDLLPVLEYLHKLNIIHRDISLENMMLPHNKSQAVLIDFGLVKEAITKIEFGAGNTQQHYSQASIVGKYGYAPPEQIRLGQCYPCSDIYALGVCAVVLLTGKKPELLVDESLEWQWHSYVNISDSLTQILDKMLAEKPKQRYQSAREVLTDIEPLILPRRTNEALSLKKVEININKAQKEREVIEITESEEFKLLEQRANQLRKKRETSESEETKISQVNDAVEVVFEPQTKPKSYEIWQPEFLEHCRQELIRCMGPMASLIIEETLAQSPHLTPVQLVEALIAEIPNPQRAEDFRKRIQISIKPEKVLSSENPVNTRSVLLYPKFLEHCQQEMSLCVGPMGMFVLEEILAQFPYLTPVELVEALAAEIPDARRAEEFRKNIKTHFPA</sequence>
<evidence type="ECO:0000256" key="8">
    <source>
        <dbReference type="ARBA" id="ARBA00048679"/>
    </source>
</evidence>
<dbReference type="Gene3D" id="1.10.510.10">
    <property type="entry name" value="Transferase(Phosphotransferase) domain 1"/>
    <property type="match status" value="1"/>
</dbReference>
<proteinExistence type="predicted"/>
<dbReference type="PROSITE" id="PS50011">
    <property type="entry name" value="PROTEIN_KINASE_DOM"/>
    <property type="match status" value="1"/>
</dbReference>
<evidence type="ECO:0000256" key="7">
    <source>
        <dbReference type="ARBA" id="ARBA00047899"/>
    </source>
</evidence>
<evidence type="ECO:0000256" key="10">
    <source>
        <dbReference type="SAM" id="Coils"/>
    </source>
</evidence>
<dbReference type="InterPro" id="IPR000719">
    <property type="entry name" value="Prot_kinase_dom"/>
</dbReference>
<dbReference type="Gene3D" id="3.30.200.20">
    <property type="entry name" value="Phosphorylase Kinase, domain 1"/>
    <property type="match status" value="1"/>
</dbReference>
<dbReference type="GO" id="GO:0016301">
    <property type="term" value="F:kinase activity"/>
    <property type="evidence" value="ECO:0007669"/>
    <property type="project" value="UniProtKB-KW"/>
</dbReference>
<dbReference type="CDD" id="cd14014">
    <property type="entry name" value="STKc_PknB_like"/>
    <property type="match status" value="1"/>
</dbReference>
<dbReference type="PANTHER" id="PTHR24363">
    <property type="entry name" value="SERINE/THREONINE PROTEIN KINASE"/>
    <property type="match status" value="1"/>
</dbReference>
<evidence type="ECO:0000313" key="13">
    <source>
        <dbReference type="Proteomes" id="UP001576774"/>
    </source>
</evidence>
<keyword evidence="13" id="KW-1185">Reference proteome</keyword>
<keyword evidence="4 9" id="KW-0547">Nucleotide-binding</keyword>
<evidence type="ECO:0000256" key="2">
    <source>
        <dbReference type="ARBA" id="ARBA00022527"/>
    </source>
</evidence>
<gene>
    <name evidence="12" type="ORF">ACE1CC_05495</name>
</gene>
<evidence type="ECO:0000256" key="3">
    <source>
        <dbReference type="ARBA" id="ARBA00022679"/>
    </source>
</evidence>
<evidence type="ECO:0000256" key="4">
    <source>
        <dbReference type="ARBA" id="ARBA00022741"/>
    </source>
</evidence>
<dbReference type="InterPro" id="IPR011009">
    <property type="entry name" value="Kinase-like_dom_sf"/>
</dbReference>
<comment type="caution">
    <text evidence="12">The sequence shown here is derived from an EMBL/GenBank/DDBJ whole genome shotgun (WGS) entry which is preliminary data.</text>
</comment>
<dbReference type="InterPro" id="IPR017441">
    <property type="entry name" value="Protein_kinase_ATP_BS"/>
</dbReference>
<organism evidence="12 13">
    <name type="scientific">Floridaenema aerugineum BLCC-F46</name>
    <dbReference type="NCBI Taxonomy" id="3153654"/>
    <lineage>
        <taxon>Bacteria</taxon>
        <taxon>Bacillati</taxon>
        <taxon>Cyanobacteriota</taxon>
        <taxon>Cyanophyceae</taxon>
        <taxon>Oscillatoriophycideae</taxon>
        <taxon>Aerosakkonematales</taxon>
        <taxon>Aerosakkonemataceae</taxon>
        <taxon>Floridanema</taxon>
        <taxon>Floridanema aerugineum</taxon>
    </lineage>
</organism>
<feature type="domain" description="Protein kinase" evidence="11">
    <location>
        <begin position="15"/>
        <end position="283"/>
    </location>
</feature>
<name>A0ABV4X1K2_9CYAN</name>
<keyword evidence="10" id="KW-0175">Coiled coil</keyword>
<evidence type="ECO:0000259" key="11">
    <source>
        <dbReference type="PROSITE" id="PS50011"/>
    </source>
</evidence>
<dbReference type="RefSeq" id="WP_413269464.1">
    <property type="nucleotide sequence ID" value="NZ_JBHFNQ010000047.1"/>
</dbReference>
<evidence type="ECO:0000313" key="12">
    <source>
        <dbReference type="EMBL" id="MFB2876327.1"/>
    </source>
</evidence>
<dbReference type="PROSITE" id="PS00107">
    <property type="entry name" value="PROTEIN_KINASE_ATP"/>
    <property type="match status" value="1"/>
</dbReference>
<dbReference type="PROSITE" id="PS00109">
    <property type="entry name" value="PROTEIN_KINASE_TYR"/>
    <property type="match status" value="1"/>
</dbReference>
<keyword evidence="2" id="KW-0723">Serine/threonine-protein kinase</keyword>
<evidence type="ECO:0000256" key="5">
    <source>
        <dbReference type="ARBA" id="ARBA00022777"/>
    </source>
</evidence>
<dbReference type="Proteomes" id="UP001576774">
    <property type="component" value="Unassembled WGS sequence"/>
</dbReference>
<keyword evidence="6 9" id="KW-0067">ATP-binding</keyword>
<comment type="catalytic activity">
    <reaction evidence="8">
        <text>L-seryl-[protein] + ATP = O-phospho-L-seryl-[protein] + ADP + H(+)</text>
        <dbReference type="Rhea" id="RHEA:17989"/>
        <dbReference type="Rhea" id="RHEA-COMP:9863"/>
        <dbReference type="Rhea" id="RHEA-COMP:11604"/>
        <dbReference type="ChEBI" id="CHEBI:15378"/>
        <dbReference type="ChEBI" id="CHEBI:29999"/>
        <dbReference type="ChEBI" id="CHEBI:30616"/>
        <dbReference type="ChEBI" id="CHEBI:83421"/>
        <dbReference type="ChEBI" id="CHEBI:456216"/>
        <dbReference type="EC" id="2.7.11.1"/>
    </reaction>
</comment>
<accession>A0ABV4X1K2</accession>
<dbReference type="PANTHER" id="PTHR24363:SF0">
    <property type="entry name" value="SERINE_THREONINE KINASE LIKE DOMAIN CONTAINING 1"/>
    <property type="match status" value="1"/>
</dbReference>
<feature type="binding site" evidence="9">
    <location>
        <position position="45"/>
    </location>
    <ligand>
        <name>ATP</name>
        <dbReference type="ChEBI" id="CHEBI:30616"/>
    </ligand>
</feature>
<dbReference type="InterPro" id="IPR008266">
    <property type="entry name" value="Tyr_kinase_AS"/>
</dbReference>
<evidence type="ECO:0000256" key="6">
    <source>
        <dbReference type="ARBA" id="ARBA00022840"/>
    </source>
</evidence>
<dbReference type="SUPFAM" id="SSF56112">
    <property type="entry name" value="Protein kinase-like (PK-like)"/>
    <property type="match status" value="1"/>
</dbReference>
<evidence type="ECO:0000256" key="9">
    <source>
        <dbReference type="PROSITE-ProRule" id="PRU10141"/>
    </source>
</evidence>
<dbReference type="EMBL" id="JBHFNQ010000047">
    <property type="protein sequence ID" value="MFB2876327.1"/>
    <property type="molecule type" value="Genomic_DNA"/>
</dbReference>
<dbReference type="Pfam" id="PF26309">
    <property type="entry name" value="DUF8082"/>
    <property type="match status" value="2"/>
</dbReference>
<dbReference type="Pfam" id="PF00069">
    <property type="entry name" value="Pkinase"/>
    <property type="match status" value="1"/>
</dbReference>
<feature type="coiled-coil region" evidence="10">
    <location>
        <begin position="289"/>
        <end position="339"/>
    </location>
</feature>
<keyword evidence="3" id="KW-0808">Transferase</keyword>
<evidence type="ECO:0000256" key="1">
    <source>
        <dbReference type="ARBA" id="ARBA00012513"/>
    </source>
</evidence>
<reference evidence="12 13" key="1">
    <citation type="submission" date="2024-09" db="EMBL/GenBank/DDBJ databases">
        <title>Floridaenema gen nov. (Aerosakkonemataceae, Aerosakkonematales ord. nov., Cyanobacteria) from benthic tropical and subtropical fresh waters, with the description of four new species.</title>
        <authorList>
            <person name="Moretto J.A."/>
            <person name="Berthold D.E."/>
            <person name="Lefler F.W."/>
            <person name="Huang I.-S."/>
            <person name="Laughinghouse H. IV."/>
        </authorList>
    </citation>
    <scope>NUCLEOTIDE SEQUENCE [LARGE SCALE GENOMIC DNA]</scope>
    <source>
        <strain evidence="12 13">BLCC-F46</strain>
    </source>
</reference>
<dbReference type="InterPro" id="IPR058395">
    <property type="entry name" value="DUF8082"/>
</dbReference>
<protein>
    <recommendedName>
        <fullName evidence="1">non-specific serine/threonine protein kinase</fullName>
        <ecNumber evidence="1">2.7.11.1</ecNumber>
    </recommendedName>
</protein>